<dbReference type="PANTHER" id="PTHR33737:SF14">
    <property type="entry name" value="TPX2 CENTRAL DOMAIN-CONTAINING PROTEIN"/>
    <property type="match status" value="1"/>
</dbReference>
<proteinExistence type="predicted"/>
<gene>
    <name evidence="2" type="ORF">H5410_029976</name>
</gene>
<name>A0A9J5YHY1_SOLCO</name>
<dbReference type="OrthoDB" id="1931260at2759"/>
<feature type="region of interest" description="Disordered" evidence="1">
    <location>
        <begin position="596"/>
        <end position="618"/>
    </location>
</feature>
<feature type="region of interest" description="Disordered" evidence="1">
    <location>
        <begin position="255"/>
        <end position="303"/>
    </location>
</feature>
<sequence>MECYDIGDQKLKLIDISSEDDFLIDSPLFDSLEDLRLSVTLDSINENGEGSDLSKTSAKIDKSTQVNKQKELKHLSSASIQPGRPSYLRKSSAWDSAFFTSAGLLDPHELSSMNKEFDTLENHLLPVILEDVCARRPDQQSISNIRTGTRNMIDRSLVFKRKNINDARPERIKTQQPYKRRECNSPELKLPKAWPRSSALTWQSKISSRDMYSMDRGGKKRTGPGRDLMVSNSNSHSSITSCPLYETSAYASKHGETGKTKLSSSVSSTKTPIRSSSKSKKFENLSSYHKSPPRTTKAWSLESSLSMSSTNRAHTDSNRCLLLPRSQLTGPVASVPRENPQPSGLCMPSPKFGFFDQDMSTFDGNSNQPQKQGISASIDEGKRAEASIKVKPARSPLSIDSVNRDSMITILVLSPIKSRYAASIPKAKDASNVRKDIFDVQSKYQTDKSIEIDRKVSSKLRKVGAGEHDRKRVGLVNGIVKTKEKREKIVTKDDKAINIRTTITPQSQTSQGRLYESSLSMSLNLTPSRDKGITSTSKSRRQENEVNDLSRYLEVIDLNDETETRVKQNTSFPHTRTPLVEKKSVCNRSVALMRSDMVKENKESSNLLSSKGTDKENN</sequence>
<feature type="region of interest" description="Disordered" evidence="1">
    <location>
        <begin position="211"/>
        <end position="239"/>
    </location>
</feature>
<accession>A0A9J5YHY1</accession>
<feature type="compositionally biased region" description="Low complexity" evidence="1">
    <location>
        <begin position="260"/>
        <end position="276"/>
    </location>
</feature>
<dbReference type="GO" id="GO:0008017">
    <property type="term" value="F:microtubule binding"/>
    <property type="evidence" value="ECO:0007669"/>
    <property type="project" value="InterPro"/>
</dbReference>
<evidence type="ECO:0000313" key="3">
    <source>
        <dbReference type="Proteomes" id="UP000824120"/>
    </source>
</evidence>
<keyword evidence="3" id="KW-1185">Reference proteome</keyword>
<organism evidence="2 3">
    <name type="scientific">Solanum commersonii</name>
    <name type="common">Commerson's wild potato</name>
    <name type="synonym">Commerson's nightshade</name>
    <dbReference type="NCBI Taxonomy" id="4109"/>
    <lineage>
        <taxon>Eukaryota</taxon>
        <taxon>Viridiplantae</taxon>
        <taxon>Streptophyta</taxon>
        <taxon>Embryophyta</taxon>
        <taxon>Tracheophyta</taxon>
        <taxon>Spermatophyta</taxon>
        <taxon>Magnoliopsida</taxon>
        <taxon>eudicotyledons</taxon>
        <taxon>Gunneridae</taxon>
        <taxon>Pentapetalae</taxon>
        <taxon>asterids</taxon>
        <taxon>lamiids</taxon>
        <taxon>Solanales</taxon>
        <taxon>Solanaceae</taxon>
        <taxon>Solanoideae</taxon>
        <taxon>Solaneae</taxon>
        <taxon>Solanum</taxon>
    </lineage>
</organism>
<dbReference type="Proteomes" id="UP000824120">
    <property type="component" value="Chromosome 6"/>
</dbReference>
<comment type="caution">
    <text evidence="2">The sequence shown here is derived from an EMBL/GenBank/DDBJ whole genome shotgun (WGS) entry which is preliminary data.</text>
</comment>
<feature type="region of interest" description="Disordered" evidence="1">
    <location>
        <begin position="525"/>
        <end position="546"/>
    </location>
</feature>
<dbReference type="PANTHER" id="PTHR33737">
    <property type="entry name" value="OS05G0121800 PROTEIN"/>
    <property type="match status" value="1"/>
</dbReference>
<dbReference type="AlphaFoldDB" id="A0A9J5YHY1"/>
<reference evidence="2 3" key="1">
    <citation type="submission" date="2020-09" db="EMBL/GenBank/DDBJ databases">
        <title>De no assembly of potato wild relative species, Solanum commersonii.</title>
        <authorList>
            <person name="Cho K."/>
        </authorList>
    </citation>
    <scope>NUCLEOTIDE SEQUENCE [LARGE SCALE GENOMIC DNA]</scope>
    <source>
        <strain evidence="2">LZ3.2</strain>
        <tissue evidence="2">Leaf</tissue>
    </source>
</reference>
<evidence type="ECO:0000313" key="2">
    <source>
        <dbReference type="EMBL" id="KAG5598606.1"/>
    </source>
</evidence>
<feature type="compositionally biased region" description="Polar residues" evidence="1">
    <location>
        <begin position="525"/>
        <end position="537"/>
    </location>
</feature>
<feature type="compositionally biased region" description="Polar residues" evidence="1">
    <location>
        <begin position="284"/>
        <end position="298"/>
    </location>
</feature>
<dbReference type="EMBL" id="JACXVP010000006">
    <property type="protein sequence ID" value="KAG5598606.1"/>
    <property type="molecule type" value="Genomic_DNA"/>
</dbReference>
<protein>
    <submittedName>
        <fullName evidence="2">Uncharacterized protein</fullName>
    </submittedName>
</protein>
<evidence type="ECO:0000256" key="1">
    <source>
        <dbReference type="SAM" id="MobiDB-lite"/>
    </source>
</evidence>
<dbReference type="InterPro" id="IPR045882">
    <property type="entry name" value="GPT1/2"/>
</dbReference>